<dbReference type="Gene3D" id="3.30.2260.10">
    <property type="entry name" value="Enhancer of rudimentary"/>
    <property type="match status" value="1"/>
</dbReference>
<dbReference type="Proteomes" id="UP001154329">
    <property type="component" value="Chromosome 3"/>
</dbReference>
<dbReference type="AlphaFoldDB" id="A0A9P0J8N9"/>
<dbReference type="EMBL" id="OU899036">
    <property type="protein sequence ID" value="CAH1732363.1"/>
    <property type="molecule type" value="Genomic_DNA"/>
</dbReference>
<evidence type="ECO:0000256" key="1">
    <source>
        <dbReference type="ARBA" id="ARBA00007491"/>
    </source>
</evidence>
<comment type="similarity">
    <text evidence="1 2">Belongs to the E(R) family.</text>
</comment>
<evidence type="ECO:0000313" key="3">
    <source>
        <dbReference type="EMBL" id="CAH1732363.1"/>
    </source>
</evidence>
<dbReference type="PANTHER" id="PTHR12373">
    <property type="entry name" value="ENHANCER OF RUDIMENTARY ERH"/>
    <property type="match status" value="1"/>
</dbReference>
<dbReference type="InterPro" id="IPR000781">
    <property type="entry name" value="ERH"/>
</dbReference>
<proteinExistence type="inferred from homology"/>
<keyword evidence="4" id="KW-1185">Reference proteome</keyword>
<dbReference type="PANTHER" id="PTHR12373:SF0">
    <property type="entry name" value="ENHANCER OF RUDIMENTARY HOMOLOG"/>
    <property type="match status" value="1"/>
</dbReference>
<sequence>MSHTILLIQPGSRPETRTYSDYESVNECMEDICKIYETHLKKLNPNVRSISYNMSELFEFIDHLSDLSCLVFQRNTKTYAPFNKIWIKKNIHDVLRHQANVQQQ</sequence>
<keyword evidence="2" id="KW-0131">Cell cycle</keyword>
<dbReference type="PIRSF" id="PIRSF016393">
    <property type="entry name" value="Enh_rudimentary"/>
    <property type="match status" value="1"/>
</dbReference>
<name>A0A9P0J8N9_APHGO</name>
<evidence type="ECO:0000313" key="4">
    <source>
        <dbReference type="Proteomes" id="UP001154329"/>
    </source>
</evidence>
<gene>
    <name evidence="3" type="ORF">APHIGO_LOCUS8869</name>
</gene>
<organism evidence="3 4">
    <name type="scientific">Aphis gossypii</name>
    <name type="common">Cotton aphid</name>
    <dbReference type="NCBI Taxonomy" id="80765"/>
    <lineage>
        <taxon>Eukaryota</taxon>
        <taxon>Metazoa</taxon>
        <taxon>Ecdysozoa</taxon>
        <taxon>Arthropoda</taxon>
        <taxon>Hexapoda</taxon>
        <taxon>Insecta</taxon>
        <taxon>Pterygota</taxon>
        <taxon>Neoptera</taxon>
        <taxon>Paraneoptera</taxon>
        <taxon>Hemiptera</taxon>
        <taxon>Sternorrhyncha</taxon>
        <taxon>Aphidomorpha</taxon>
        <taxon>Aphidoidea</taxon>
        <taxon>Aphididae</taxon>
        <taxon>Aphidini</taxon>
        <taxon>Aphis</taxon>
        <taxon>Aphis</taxon>
    </lineage>
</organism>
<dbReference type="SUPFAM" id="SSF143875">
    <property type="entry name" value="ERH-like"/>
    <property type="match status" value="1"/>
</dbReference>
<accession>A0A9P0J8N9</accession>
<comment type="function">
    <text evidence="2">May have a role in the cell cycle.</text>
</comment>
<dbReference type="InterPro" id="IPR035912">
    <property type="entry name" value="EHR_sf"/>
</dbReference>
<evidence type="ECO:0000256" key="2">
    <source>
        <dbReference type="PIRNR" id="PIRNR016393"/>
    </source>
</evidence>
<protein>
    <recommendedName>
        <fullName evidence="2">Enhancer of rudimentary homolog</fullName>
    </recommendedName>
</protein>
<dbReference type="Pfam" id="PF01133">
    <property type="entry name" value="ER"/>
    <property type="match status" value="1"/>
</dbReference>
<reference evidence="3" key="2">
    <citation type="submission" date="2022-10" db="EMBL/GenBank/DDBJ databases">
        <authorList>
            <consortium name="ENA_rothamsted_submissions"/>
            <consortium name="culmorum"/>
            <person name="King R."/>
        </authorList>
    </citation>
    <scope>NUCLEOTIDE SEQUENCE</scope>
</reference>
<reference evidence="3" key="1">
    <citation type="submission" date="2022-02" db="EMBL/GenBank/DDBJ databases">
        <authorList>
            <person name="King R."/>
        </authorList>
    </citation>
    <scope>NUCLEOTIDE SEQUENCE</scope>
</reference>